<evidence type="ECO:0000256" key="9">
    <source>
        <dbReference type="HAMAP-Rule" id="MF_01057"/>
    </source>
</evidence>
<dbReference type="CDD" id="cd02440">
    <property type="entry name" value="AdoMet_MTases"/>
    <property type="match status" value="1"/>
</dbReference>
<dbReference type="PANTHER" id="PTHR23417">
    <property type="entry name" value="3-DEOXY-D-MANNO-OCTULOSONIC-ACID TRANSFERASE/TRNA GUANINE-N 7 - -METHYLTRANSFERASE"/>
    <property type="match status" value="1"/>
</dbReference>
<evidence type="ECO:0000313" key="11">
    <source>
        <dbReference type="Proteomes" id="UP000321933"/>
    </source>
</evidence>
<dbReference type="NCBIfam" id="TIGR00091">
    <property type="entry name" value="tRNA (guanosine(46)-N7)-methyltransferase TrmB"/>
    <property type="match status" value="1"/>
</dbReference>
<feature type="binding site" evidence="9">
    <location>
        <position position="170"/>
    </location>
    <ligand>
        <name>S-adenosyl-L-methionine</name>
        <dbReference type="ChEBI" id="CHEBI:59789"/>
    </ligand>
</feature>
<keyword evidence="4 9" id="KW-0808">Transferase</keyword>
<protein>
    <recommendedName>
        <fullName evidence="9">tRNA (guanine-N(7)-)-methyltransferase</fullName>
        <ecNumber evidence="9">2.1.1.33</ecNumber>
    </recommendedName>
    <alternativeName>
        <fullName evidence="9">tRNA (guanine(46)-N(7))-methyltransferase</fullName>
    </alternativeName>
    <alternativeName>
        <fullName evidence="9">tRNA(m7G46)-methyltransferase</fullName>
    </alternativeName>
</protein>
<dbReference type="EC" id="2.1.1.33" evidence="9"/>
<dbReference type="Gene3D" id="3.40.50.150">
    <property type="entry name" value="Vaccinia Virus protein VP39"/>
    <property type="match status" value="1"/>
</dbReference>
<evidence type="ECO:0000256" key="5">
    <source>
        <dbReference type="ARBA" id="ARBA00022691"/>
    </source>
</evidence>
<proteinExistence type="inferred from homology"/>
<dbReference type="AlphaFoldDB" id="A0A5C8ZVC1"/>
<feature type="binding site" evidence="9">
    <location>
        <position position="120"/>
    </location>
    <ligand>
        <name>S-adenosyl-L-methionine</name>
        <dbReference type="ChEBI" id="CHEBI:59789"/>
    </ligand>
</feature>
<keyword evidence="6 9" id="KW-0819">tRNA processing</keyword>
<evidence type="ECO:0000256" key="2">
    <source>
        <dbReference type="ARBA" id="ARBA00003015"/>
    </source>
</evidence>
<feature type="binding site" evidence="9">
    <location>
        <position position="174"/>
    </location>
    <ligand>
        <name>substrate</name>
    </ligand>
</feature>
<feature type="binding site" evidence="9">
    <location>
        <position position="95"/>
    </location>
    <ligand>
        <name>S-adenosyl-L-methionine</name>
        <dbReference type="ChEBI" id="CHEBI:59789"/>
    </ligand>
</feature>
<dbReference type="PANTHER" id="PTHR23417:SF14">
    <property type="entry name" value="PENTACOTRIPEPTIDE-REPEAT REGION OF PRORP DOMAIN-CONTAINING PROTEIN"/>
    <property type="match status" value="1"/>
</dbReference>
<evidence type="ECO:0000256" key="3">
    <source>
        <dbReference type="ARBA" id="ARBA00022603"/>
    </source>
</evidence>
<keyword evidence="5 9" id="KW-0949">S-adenosyl-L-methionine</keyword>
<dbReference type="FunFam" id="3.40.50.150:FF:000035">
    <property type="entry name" value="tRNA (guanine-N(7)-)-methyltransferase"/>
    <property type="match status" value="1"/>
</dbReference>
<keyword evidence="3 9" id="KW-0489">Methyltransferase</keyword>
<dbReference type="SUPFAM" id="SSF53335">
    <property type="entry name" value="S-adenosyl-L-methionine-dependent methyltransferases"/>
    <property type="match status" value="1"/>
</dbReference>
<reference evidence="10 11" key="1">
    <citation type="submission" date="2019-08" db="EMBL/GenBank/DDBJ databases">
        <title>Parahaliea maris sp. nov., isolated from the surface seawater.</title>
        <authorList>
            <person name="Liu Y."/>
        </authorList>
    </citation>
    <scope>NUCLEOTIDE SEQUENCE [LARGE SCALE GENOMIC DNA]</scope>
    <source>
        <strain evidence="10 11">S2-26</strain>
    </source>
</reference>
<name>A0A5C8ZVC1_9GAMM</name>
<evidence type="ECO:0000256" key="6">
    <source>
        <dbReference type="ARBA" id="ARBA00022694"/>
    </source>
</evidence>
<evidence type="ECO:0000256" key="1">
    <source>
        <dbReference type="ARBA" id="ARBA00000142"/>
    </source>
</evidence>
<dbReference type="InterPro" id="IPR003358">
    <property type="entry name" value="tRNA_(Gua-N-7)_MeTrfase_Trmb"/>
</dbReference>
<evidence type="ECO:0000313" key="10">
    <source>
        <dbReference type="EMBL" id="TXS92438.1"/>
    </source>
</evidence>
<dbReference type="PROSITE" id="PS51625">
    <property type="entry name" value="SAM_MT_TRMB"/>
    <property type="match status" value="1"/>
</dbReference>
<dbReference type="InterPro" id="IPR029063">
    <property type="entry name" value="SAM-dependent_MTases_sf"/>
</dbReference>
<gene>
    <name evidence="9 10" type="primary">trmB</name>
    <name evidence="10" type="ORF">FVW59_08430</name>
</gene>
<sequence>MAGRHHSAGRAGLYRRLGLPGGGWLEEPVVSDIAGSDSSERRHRPIRSYVLRTGRMTEAQKRAFDAGWARWGLDYSPEALDLGRVFGSSGPCVLEIGFGMGHSLATMAAAAPGTNFIGVEVHTPGVGRLLHTISEQGIDNIRVYCHDAVEVLQHCIPQSALDSVQIFFPDPWHKKRHHKRRLIQPDFVALLVSRLKPGGVLHLATDWENYAEQMMEVLSASESLVNIAGEGAFSPRPGHRPLTKFEQRGERLGHGVWDLLFRRV</sequence>
<comment type="function">
    <text evidence="2 9">Catalyzes the formation of N(7)-methylguanine at position 46 (m7G46) in tRNA.</text>
</comment>
<comment type="pathway">
    <text evidence="7 9">tRNA modification; N(7)-methylguanine-tRNA biosynthesis.</text>
</comment>
<dbReference type="GO" id="GO:0008176">
    <property type="term" value="F:tRNA (guanine(46)-N7)-methyltransferase activity"/>
    <property type="evidence" value="ECO:0007669"/>
    <property type="project" value="UniProtKB-UniRule"/>
</dbReference>
<dbReference type="UniPathway" id="UPA00989"/>
<feature type="binding site" evidence="9">
    <location>
        <begin position="243"/>
        <end position="246"/>
    </location>
    <ligand>
        <name>substrate</name>
    </ligand>
</feature>
<comment type="caution">
    <text evidence="9">Lacks conserved residue(s) required for the propagation of feature annotation.</text>
</comment>
<comment type="similarity">
    <text evidence="8 9">Belongs to the class I-like SAM-binding methyltransferase superfamily. TrmB family.</text>
</comment>
<evidence type="ECO:0000256" key="7">
    <source>
        <dbReference type="ARBA" id="ARBA00060552"/>
    </source>
</evidence>
<organism evidence="10 11">
    <name type="scientific">Parahaliea aestuarii</name>
    <dbReference type="NCBI Taxonomy" id="1852021"/>
    <lineage>
        <taxon>Bacteria</taxon>
        <taxon>Pseudomonadati</taxon>
        <taxon>Pseudomonadota</taxon>
        <taxon>Gammaproteobacteria</taxon>
        <taxon>Cellvibrionales</taxon>
        <taxon>Halieaceae</taxon>
        <taxon>Parahaliea</taxon>
    </lineage>
</organism>
<dbReference type="EMBL" id="VRYZ01000003">
    <property type="protein sequence ID" value="TXS92438.1"/>
    <property type="molecule type" value="Genomic_DNA"/>
</dbReference>
<feature type="binding site" evidence="9">
    <location>
        <position position="206"/>
    </location>
    <ligand>
        <name>substrate</name>
    </ligand>
</feature>
<dbReference type="Proteomes" id="UP000321933">
    <property type="component" value="Unassembled WGS sequence"/>
</dbReference>
<comment type="caution">
    <text evidence="10">The sequence shown here is derived from an EMBL/GenBank/DDBJ whole genome shotgun (WGS) entry which is preliminary data.</text>
</comment>
<comment type="catalytic activity">
    <reaction evidence="1 9">
        <text>guanosine(46) in tRNA + S-adenosyl-L-methionine = N(7)-methylguanosine(46) in tRNA + S-adenosyl-L-homocysteine</text>
        <dbReference type="Rhea" id="RHEA:42708"/>
        <dbReference type="Rhea" id="RHEA-COMP:10188"/>
        <dbReference type="Rhea" id="RHEA-COMP:10189"/>
        <dbReference type="ChEBI" id="CHEBI:57856"/>
        <dbReference type="ChEBI" id="CHEBI:59789"/>
        <dbReference type="ChEBI" id="CHEBI:74269"/>
        <dbReference type="ChEBI" id="CHEBI:74480"/>
        <dbReference type="EC" id="2.1.1.33"/>
    </reaction>
</comment>
<feature type="binding site" evidence="9">
    <location>
        <position position="147"/>
    </location>
    <ligand>
        <name>S-adenosyl-L-methionine</name>
        <dbReference type="ChEBI" id="CHEBI:59789"/>
    </ligand>
</feature>
<dbReference type="OrthoDB" id="9802090at2"/>
<evidence type="ECO:0000256" key="8">
    <source>
        <dbReference type="ARBA" id="ARBA00060767"/>
    </source>
</evidence>
<dbReference type="GO" id="GO:0043527">
    <property type="term" value="C:tRNA methyltransferase complex"/>
    <property type="evidence" value="ECO:0007669"/>
    <property type="project" value="TreeGrafter"/>
</dbReference>
<dbReference type="Pfam" id="PF02390">
    <property type="entry name" value="Methyltransf_4"/>
    <property type="match status" value="1"/>
</dbReference>
<dbReference type="HAMAP" id="MF_01057">
    <property type="entry name" value="tRNA_methyltr_TrmB"/>
    <property type="match status" value="1"/>
</dbReference>
<keyword evidence="11" id="KW-1185">Reference proteome</keyword>
<evidence type="ECO:0000256" key="4">
    <source>
        <dbReference type="ARBA" id="ARBA00022679"/>
    </source>
</evidence>
<dbReference type="InterPro" id="IPR055361">
    <property type="entry name" value="tRNA_methyltr_TrmB_bact"/>
</dbReference>
<accession>A0A5C8ZVC1</accession>